<feature type="compositionally biased region" description="Polar residues" evidence="6">
    <location>
        <begin position="74"/>
        <end position="92"/>
    </location>
</feature>
<dbReference type="GO" id="GO:0003677">
    <property type="term" value="F:DNA binding"/>
    <property type="evidence" value="ECO:0007669"/>
    <property type="project" value="InterPro"/>
</dbReference>
<dbReference type="InterPro" id="IPR007219">
    <property type="entry name" value="XnlR_reg_dom"/>
</dbReference>
<evidence type="ECO:0000256" key="3">
    <source>
        <dbReference type="ARBA" id="ARBA00023242"/>
    </source>
</evidence>
<evidence type="ECO:0000256" key="6">
    <source>
        <dbReference type="SAM" id="MobiDB-lite"/>
    </source>
</evidence>
<proteinExistence type="predicted"/>
<keyword evidence="5" id="KW-0175">Coiled coil</keyword>
<organism evidence="8 9">
    <name type="scientific">Fusarium langsethiae</name>
    <dbReference type="NCBI Taxonomy" id="179993"/>
    <lineage>
        <taxon>Eukaryota</taxon>
        <taxon>Fungi</taxon>
        <taxon>Dikarya</taxon>
        <taxon>Ascomycota</taxon>
        <taxon>Pezizomycotina</taxon>
        <taxon>Sordariomycetes</taxon>
        <taxon>Hypocreomycetidae</taxon>
        <taxon>Hypocreales</taxon>
        <taxon>Nectriaceae</taxon>
        <taxon>Fusarium</taxon>
    </lineage>
</organism>
<gene>
    <name evidence="8" type="ORF">FLAG1_04606</name>
</gene>
<dbReference type="GO" id="GO:0000981">
    <property type="term" value="F:DNA-binding transcription factor activity, RNA polymerase II-specific"/>
    <property type="evidence" value="ECO:0007669"/>
    <property type="project" value="InterPro"/>
</dbReference>
<comment type="subcellular location">
    <subcellularLocation>
        <location evidence="1">Nucleus</location>
    </subcellularLocation>
</comment>
<keyword evidence="9" id="KW-1185">Reference proteome</keyword>
<reference evidence="8 9" key="1">
    <citation type="submission" date="2015-04" db="EMBL/GenBank/DDBJ databases">
        <title>The draft genome sequence of Fusarium langsethiae, a T-2/HT-2 mycotoxin producer.</title>
        <authorList>
            <person name="Lysoe E."/>
            <person name="Divon H.H."/>
            <person name="Terzi V."/>
            <person name="Orru L."/>
            <person name="Lamontanara A."/>
            <person name="Kolseth A.-K."/>
            <person name="Frandsen R.J."/>
            <person name="Nielsen K."/>
            <person name="Thrane U."/>
        </authorList>
    </citation>
    <scope>NUCLEOTIDE SEQUENCE [LARGE SCALE GENOMIC DNA]</scope>
    <source>
        <strain evidence="8 9">Fl201059</strain>
    </source>
</reference>
<dbReference type="GO" id="GO:0008270">
    <property type="term" value="F:zinc ion binding"/>
    <property type="evidence" value="ECO:0007669"/>
    <property type="project" value="InterPro"/>
</dbReference>
<dbReference type="InterPro" id="IPR001138">
    <property type="entry name" value="Zn2Cys6_DnaBD"/>
</dbReference>
<feature type="region of interest" description="Disordered" evidence="6">
    <location>
        <begin position="952"/>
        <end position="973"/>
    </location>
</feature>
<dbReference type="CDD" id="cd00067">
    <property type="entry name" value="GAL4"/>
    <property type="match status" value="1"/>
</dbReference>
<feature type="repeat" description="PPR" evidence="4">
    <location>
        <begin position="745"/>
        <end position="779"/>
    </location>
</feature>
<evidence type="ECO:0000256" key="5">
    <source>
        <dbReference type="SAM" id="Coils"/>
    </source>
</evidence>
<evidence type="ECO:0000256" key="4">
    <source>
        <dbReference type="PROSITE-ProRule" id="PRU00708"/>
    </source>
</evidence>
<dbReference type="Pfam" id="PF12854">
    <property type="entry name" value="PPR_1"/>
    <property type="match status" value="1"/>
</dbReference>
<feature type="compositionally biased region" description="Basic and acidic residues" evidence="6">
    <location>
        <begin position="94"/>
        <end position="103"/>
    </location>
</feature>
<evidence type="ECO:0000256" key="2">
    <source>
        <dbReference type="ARBA" id="ARBA00022723"/>
    </source>
</evidence>
<evidence type="ECO:0000313" key="9">
    <source>
        <dbReference type="Proteomes" id="UP000037904"/>
    </source>
</evidence>
<dbReference type="CDD" id="cd12148">
    <property type="entry name" value="fungal_TF_MHR"/>
    <property type="match status" value="1"/>
</dbReference>
<evidence type="ECO:0000259" key="7">
    <source>
        <dbReference type="PROSITE" id="PS50048"/>
    </source>
</evidence>
<dbReference type="Proteomes" id="UP000037904">
    <property type="component" value="Unassembled WGS sequence"/>
</dbReference>
<feature type="region of interest" description="Disordered" evidence="6">
    <location>
        <begin position="1223"/>
        <end position="1248"/>
    </location>
</feature>
<dbReference type="Pfam" id="PF13812">
    <property type="entry name" value="PPR_3"/>
    <property type="match status" value="1"/>
</dbReference>
<dbReference type="Gene3D" id="1.25.40.10">
    <property type="entry name" value="Tetratricopeptide repeat domain"/>
    <property type="match status" value="2"/>
</dbReference>
<sequence>MPAALMLRACTRLESSVTAQAWTRRAAFVALRQNTTRNRSIFTRTYHLEAHSSYPEEGTQILSQLRLRKAVPNPSDTTTVEDTQGSRTWSGSQRRHEQDEPSSHGHSHKKEVGTRNKSPSQASPGAHFYQNRPPRDPESLRKAAEYHQKAKEREKKRRERYDQWGYLRHQYSSDELVAVKKQFNFWHANLDSIVARTKPKSSSWLDDGKFLFELGSSSDMENAWRELDVESREKRWPGVMLSTLYSRPDKVIQVLEATLDPLPPGYAMAGVAQFCISALDLKDIKVMRDRVTKADEVLELFAKLIEDIPSGHVPFRQSTLGLFAAKLPTEQTAEMFQILQRSGIRLHRNTLLKFADKLARSHEHKEQAFQILRNIADEGHDLNSPSIASVITTLLHTQPTAHSWSDSEGAFSPQRAMEYFLEHGFSPNLVSFTALISSLCLQGDIEEAVRLPLLLAENGAELDSRCYTTVFRGAKSSLKASNVRRALDVARAAKVPHVDVLNNTLHSIFYFAEMESRDKRFPAPYVVPIFGPLLRIYAKKFDLEPLQWLLPDTLPLLLSQENMDGNEKFMSGPYREWEFRSTILPIANEFFDGNDGPLRKPNMQTLAIMMRGYIKTLHRPYDLMSFYTWFKSRLEERGTERNLAQQLVKEQGSIIHDTLILVMLERKVLLRPALQVFGDMLRDSLIVKTPEDGTQEEVLGENFPVHPSPTLFTFSILLHGLLMRREVILAEQVRQALREHNLEPNIVTWNTLVKGYASMQDLSQTVGTLQDLEAAGYKPDMHTFKAFAKLKDQTRALEMMEKIIDENRKRLEEQQSQNQQLITVTISNHRQFNSFQVSNSTPQTIAASIGQWTMPGPGMKHLTGVFRATDTHKVTRNRKPVSCTICQKRKSKCDRAKPSCSACHKRGDSDACVYGDVGVSGGKQEMQLKVAKLEEIVMRLASASEASSALASLSTGTSTSRPSPQRIEEGSDAEYHGETSWEAVFKGIHDIQSILHTQVESDHGDESEVLPPAPDIVIGGISPITITDVRNSLPPRQDADVLVKAYFDSKFIAIPFIHERHFWRRYELLWSGSHDLNFLWLSIMFSVLVLGAMISKVQAPCPDSVQEPKFYIQRSAQCLVTGEYLKAKQYSVEALMMYAHSRNVTKEDSDATIWSLYSLAVRLAQRRGYHLDAARVSPTITQFEAEMRRRTWFMVQTSDLLFSFQLGMPPMVYQEVCDAGHPRNLSDDDFDEDTEVPESRPPTEPTPMLAWQTKSHLCRLLRRALRHVLRVESPPYEETMALQAELESYHNTVPECFRIRPIASTPLDVPGYTIMHRLIIEVSYLKTICVLHRPYLRSEKNQERYRASRELCRTTAFRVVELHLEFEHESRYGGRMHEGRFLLSSLTLHDFLVAAMILCLDLLGSTDITPQLHLQHAQILKHVQKVWEKRGVHSKDARYGSRIIRATLDRVAMSPSAMSSSAAQGLVDTAYPYTEPTICGEITDFTMPDMNYSGDYEDFLPLNTIFGPTEGIDWQPGI</sequence>
<dbReference type="InterPro" id="IPR036864">
    <property type="entry name" value="Zn2-C6_fun-type_DNA-bd_sf"/>
</dbReference>
<feature type="domain" description="Zn(2)-C6 fungal-type" evidence="7">
    <location>
        <begin position="882"/>
        <end position="914"/>
    </location>
</feature>
<dbReference type="InterPro" id="IPR050613">
    <property type="entry name" value="Sec_Metabolite_Reg"/>
</dbReference>
<dbReference type="InterPro" id="IPR002885">
    <property type="entry name" value="PPR_rpt"/>
</dbReference>
<dbReference type="Pfam" id="PF04082">
    <property type="entry name" value="Fungal_trans"/>
    <property type="match status" value="1"/>
</dbReference>
<name>A0A0M9EYS5_FUSLA</name>
<dbReference type="EMBL" id="JXCE01000063">
    <property type="protein sequence ID" value="KPA42523.1"/>
    <property type="molecule type" value="Genomic_DNA"/>
</dbReference>
<feature type="coiled-coil region" evidence="5">
    <location>
        <begin position="790"/>
        <end position="824"/>
    </location>
</feature>
<dbReference type="PROSITE" id="PS51375">
    <property type="entry name" value="PPR"/>
    <property type="match status" value="2"/>
</dbReference>
<dbReference type="GO" id="GO:0005634">
    <property type="term" value="C:nucleus"/>
    <property type="evidence" value="ECO:0007669"/>
    <property type="project" value="UniProtKB-SubCell"/>
</dbReference>
<feature type="compositionally biased region" description="Acidic residues" evidence="6">
    <location>
        <begin position="1227"/>
        <end position="1236"/>
    </location>
</feature>
<dbReference type="SMART" id="SM00906">
    <property type="entry name" value="Fungal_trans"/>
    <property type="match status" value="1"/>
</dbReference>
<protein>
    <recommendedName>
        <fullName evidence="7">Zn(2)-C6 fungal-type domain-containing protein</fullName>
    </recommendedName>
</protein>
<dbReference type="SUPFAM" id="SSF57701">
    <property type="entry name" value="Zn2/Cys6 DNA-binding domain"/>
    <property type="match status" value="1"/>
</dbReference>
<dbReference type="SMART" id="SM00066">
    <property type="entry name" value="GAL4"/>
    <property type="match status" value="1"/>
</dbReference>
<dbReference type="PANTHER" id="PTHR31001:SF49">
    <property type="entry name" value="ZN(II)2CYS6 TRANSCRIPTION FACTOR (EUROFUNG)"/>
    <property type="match status" value="1"/>
</dbReference>
<dbReference type="InterPro" id="IPR011990">
    <property type="entry name" value="TPR-like_helical_dom_sf"/>
</dbReference>
<keyword evidence="3" id="KW-0539">Nucleus</keyword>
<dbReference type="Gene3D" id="4.10.240.10">
    <property type="entry name" value="Zn(2)-C6 fungal-type DNA-binding domain"/>
    <property type="match status" value="1"/>
</dbReference>
<feature type="repeat" description="PPR" evidence="4">
    <location>
        <begin position="428"/>
        <end position="462"/>
    </location>
</feature>
<feature type="region of interest" description="Disordered" evidence="6">
    <location>
        <begin position="70"/>
        <end position="139"/>
    </location>
</feature>
<accession>A0A0M9EYS5</accession>
<comment type="caution">
    <text evidence="8">The sequence shown here is derived from an EMBL/GenBank/DDBJ whole genome shotgun (WGS) entry which is preliminary data.</text>
</comment>
<keyword evidence="2" id="KW-0479">Metal-binding</keyword>
<evidence type="ECO:0000313" key="8">
    <source>
        <dbReference type="EMBL" id="KPA42523.1"/>
    </source>
</evidence>
<dbReference type="PROSITE" id="PS50048">
    <property type="entry name" value="ZN2_CY6_FUNGAL_2"/>
    <property type="match status" value="1"/>
</dbReference>
<dbReference type="PANTHER" id="PTHR31001">
    <property type="entry name" value="UNCHARACTERIZED TRANSCRIPTIONAL REGULATORY PROTEIN"/>
    <property type="match status" value="1"/>
</dbReference>
<evidence type="ECO:0000256" key="1">
    <source>
        <dbReference type="ARBA" id="ARBA00004123"/>
    </source>
</evidence>
<dbReference type="GO" id="GO:0006351">
    <property type="term" value="P:DNA-templated transcription"/>
    <property type="evidence" value="ECO:0007669"/>
    <property type="project" value="InterPro"/>
</dbReference>
<dbReference type="Pfam" id="PF00172">
    <property type="entry name" value="Zn_clus"/>
    <property type="match status" value="1"/>
</dbReference>